<feature type="domain" description="CPL" evidence="3">
    <location>
        <begin position="164"/>
        <end position="251"/>
    </location>
</feature>
<gene>
    <name evidence="4" type="ORF">LDAN0321_LOCUS124</name>
</gene>
<dbReference type="GO" id="GO:0005730">
    <property type="term" value="C:nucleolus"/>
    <property type="evidence" value="ECO:0007669"/>
    <property type="project" value="TreeGrafter"/>
</dbReference>
<dbReference type="AlphaFoldDB" id="A0A7S2JPS6"/>
<name>A0A7S2JPS6_9STRA</name>
<dbReference type="PANTHER" id="PTHR13389:SF0">
    <property type="entry name" value="PUMILIO HOMOLOG 3"/>
    <property type="match status" value="1"/>
</dbReference>
<dbReference type="GO" id="GO:0006417">
    <property type="term" value="P:regulation of translation"/>
    <property type="evidence" value="ECO:0007669"/>
    <property type="project" value="TreeGrafter"/>
</dbReference>
<feature type="compositionally biased region" description="Basic residues" evidence="2">
    <location>
        <begin position="419"/>
        <end position="432"/>
    </location>
</feature>
<dbReference type="PANTHER" id="PTHR13389">
    <property type="entry name" value="PUMILIO HOMOLOG 3"/>
    <property type="match status" value="1"/>
</dbReference>
<dbReference type="Gene3D" id="1.25.10.10">
    <property type="entry name" value="Leucine-rich Repeat Variant"/>
    <property type="match status" value="1"/>
</dbReference>
<dbReference type="Pfam" id="PF08144">
    <property type="entry name" value="CPL"/>
    <property type="match status" value="1"/>
</dbReference>
<dbReference type="GO" id="GO:0003729">
    <property type="term" value="F:mRNA binding"/>
    <property type="evidence" value="ECO:0007669"/>
    <property type="project" value="TreeGrafter"/>
</dbReference>
<keyword evidence="1" id="KW-0694">RNA-binding</keyword>
<sequence length="432" mass="48589">MAMNSVFLMTTLQCQVWKTYLQKKSEKKDNIKRHVEKVLLKAVEKEGVHYAFFQSLLWEYTRFFDEISKDVISGVADHAIHLLSTRNGALALCKLIGHGSAKDRKRMVKSLKGYTVSTLTHSHGYLALLKLLQVTDDTVLLQKNLLAEITNADNDEDLMSLALDNKGSKLFFLLLCPDSQSIFYEDEIDVVLKHENPDTSKKSDTIRRAELLQFLQPTLIEFCQKEENLVKLLTSHFGSKVLLEIFSKFGDDSMSTKLVSAIFASSELFEDSNACRTIQKLINIKHESNDNTSSSFASKLAEKFNDRLVSNIGASSRGAFVLTALIKCHDCDAVKSELLRDQELLLKKSKDAKYAKGYDVLLDLLNEDDEAKDKVAPLKEKATVVATPRRKTRSMSIESSTDDESVSSLYSAGGTPLRRSARKATKNKSYKY</sequence>
<feature type="region of interest" description="Disordered" evidence="2">
    <location>
        <begin position="386"/>
        <end position="432"/>
    </location>
</feature>
<dbReference type="InterPro" id="IPR040059">
    <property type="entry name" value="PUM3"/>
</dbReference>
<dbReference type="InterPro" id="IPR016024">
    <property type="entry name" value="ARM-type_fold"/>
</dbReference>
<dbReference type="InterPro" id="IPR012959">
    <property type="entry name" value="CPL_dom"/>
</dbReference>
<accession>A0A7S2JPS6</accession>
<evidence type="ECO:0000259" key="3">
    <source>
        <dbReference type="Pfam" id="PF08144"/>
    </source>
</evidence>
<evidence type="ECO:0000256" key="2">
    <source>
        <dbReference type="SAM" id="MobiDB-lite"/>
    </source>
</evidence>
<organism evidence="4">
    <name type="scientific">Leptocylindrus danicus</name>
    <dbReference type="NCBI Taxonomy" id="163516"/>
    <lineage>
        <taxon>Eukaryota</taxon>
        <taxon>Sar</taxon>
        <taxon>Stramenopiles</taxon>
        <taxon>Ochrophyta</taxon>
        <taxon>Bacillariophyta</taxon>
        <taxon>Coscinodiscophyceae</taxon>
        <taxon>Chaetocerotophycidae</taxon>
        <taxon>Leptocylindrales</taxon>
        <taxon>Leptocylindraceae</taxon>
        <taxon>Leptocylindrus</taxon>
    </lineage>
</organism>
<dbReference type="EMBL" id="HBGY01000191">
    <property type="protein sequence ID" value="CAD9554150.1"/>
    <property type="molecule type" value="Transcribed_RNA"/>
</dbReference>
<evidence type="ECO:0000256" key="1">
    <source>
        <dbReference type="ARBA" id="ARBA00022884"/>
    </source>
</evidence>
<dbReference type="SUPFAM" id="SSF48371">
    <property type="entry name" value="ARM repeat"/>
    <property type="match status" value="1"/>
</dbReference>
<reference evidence="4" key="1">
    <citation type="submission" date="2021-01" db="EMBL/GenBank/DDBJ databases">
        <authorList>
            <person name="Corre E."/>
            <person name="Pelletier E."/>
            <person name="Niang G."/>
            <person name="Scheremetjew M."/>
            <person name="Finn R."/>
            <person name="Kale V."/>
            <person name="Holt S."/>
            <person name="Cochrane G."/>
            <person name="Meng A."/>
            <person name="Brown T."/>
            <person name="Cohen L."/>
        </authorList>
    </citation>
    <scope>NUCLEOTIDE SEQUENCE</scope>
    <source>
        <strain evidence="4">B650</strain>
    </source>
</reference>
<protein>
    <recommendedName>
        <fullName evidence="3">CPL domain-containing protein</fullName>
    </recommendedName>
</protein>
<dbReference type="InterPro" id="IPR011989">
    <property type="entry name" value="ARM-like"/>
</dbReference>
<proteinExistence type="predicted"/>
<evidence type="ECO:0000313" key="4">
    <source>
        <dbReference type="EMBL" id="CAD9554150.1"/>
    </source>
</evidence>